<evidence type="ECO:0000313" key="2">
    <source>
        <dbReference type="Proteomes" id="UP000245202"/>
    </source>
</evidence>
<protein>
    <submittedName>
        <fullName evidence="1">Uncharacterized protein</fullName>
    </submittedName>
</protein>
<comment type="caution">
    <text evidence="1">The sequence shown here is derived from an EMBL/GenBank/DDBJ whole genome shotgun (WGS) entry which is preliminary data.</text>
</comment>
<dbReference type="GO" id="GO:0006355">
    <property type="term" value="P:regulation of DNA-templated transcription"/>
    <property type="evidence" value="ECO:0007669"/>
    <property type="project" value="InterPro"/>
</dbReference>
<accession>A0A2R5EXE2</accession>
<dbReference type="RefSeq" id="WP_108993422.1">
    <property type="nucleotide sequence ID" value="NZ_BDQX01000171.1"/>
</dbReference>
<proteinExistence type="predicted"/>
<keyword evidence="2" id="KW-1185">Reference proteome</keyword>
<evidence type="ECO:0000313" key="1">
    <source>
        <dbReference type="EMBL" id="GBG08483.1"/>
    </source>
</evidence>
<sequence length="133" mass="15392">MDTNLQIRITKDLKESFQQIAKENNKDTSSLVRDWISNYIAEHRRTDEELAADLYRAGYGLQQSLGGRENVDKEFAKQLQELSLTDQREFTQRILAVYIEHDLTIPACVTRTYKGYAFSQMFLLGLIGDKPKD</sequence>
<name>A0A2R5EXE2_9BACL</name>
<dbReference type="Proteomes" id="UP000245202">
    <property type="component" value="Unassembled WGS sequence"/>
</dbReference>
<dbReference type="AlphaFoldDB" id="A0A2R5EXE2"/>
<gene>
    <name evidence="1" type="ORF">PAT3040_03066</name>
</gene>
<reference evidence="1 2" key="1">
    <citation type="submission" date="2017-08" db="EMBL/GenBank/DDBJ databases">
        <title>Substantial Increase in Enzyme Production by Combined Drug-Resistance Mutations in Paenibacillus agaridevorans.</title>
        <authorList>
            <person name="Tanaka Y."/>
            <person name="Funane K."/>
            <person name="Hosaka T."/>
            <person name="Shiwa Y."/>
            <person name="Fujita N."/>
            <person name="Miyazaki T."/>
            <person name="Yoshikawa H."/>
            <person name="Murakami K."/>
            <person name="Kasahara K."/>
            <person name="Inaoka T."/>
            <person name="Hiraga Y."/>
            <person name="Ochi K."/>
        </authorList>
    </citation>
    <scope>NUCLEOTIDE SEQUENCE [LARGE SCALE GENOMIC DNA]</scope>
    <source>
        <strain evidence="1 2">T-3040</strain>
    </source>
</reference>
<dbReference type="EMBL" id="BDQX01000171">
    <property type="protein sequence ID" value="GBG08483.1"/>
    <property type="molecule type" value="Genomic_DNA"/>
</dbReference>
<organism evidence="1 2">
    <name type="scientific">Paenibacillus agaridevorans</name>
    <dbReference type="NCBI Taxonomy" id="171404"/>
    <lineage>
        <taxon>Bacteria</taxon>
        <taxon>Bacillati</taxon>
        <taxon>Bacillota</taxon>
        <taxon>Bacilli</taxon>
        <taxon>Bacillales</taxon>
        <taxon>Paenibacillaceae</taxon>
        <taxon>Paenibacillus</taxon>
    </lineage>
</organism>